<feature type="compositionally biased region" description="Low complexity" evidence="1">
    <location>
        <begin position="2503"/>
        <end position="2528"/>
    </location>
</feature>
<feature type="region of interest" description="Disordered" evidence="1">
    <location>
        <begin position="958"/>
        <end position="987"/>
    </location>
</feature>
<feature type="compositionally biased region" description="Polar residues" evidence="1">
    <location>
        <begin position="978"/>
        <end position="987"/>
    </location>
</feature>
<feature type="compositionally biased region" description="Low complexity" evidence="1">
    <location>
        <begin position="743"/>
        <end position="755"/>
    </location>
</feature>
<feature type="compositionally biased region" description="Basic and acidic residues" evidence="1">
    <location>
        <begin position="2552"/>
        <end position="2571"/>
    </location>
</feature>
<feature type="compositionally biased region" description="Low complexity" evidence="1">
    <location>
        <begin position="2782"/>
        <end position="2798"/>
    </location>
</feature>
<feature type="compositionally biased region" description="Low complexity" evidence="1">
    <location>
        <begin position="2139"/>
        <end position="2158"/>
    </location>
</feature>
<feature type="region of interest" description="Disordered" evidence="1">
    <location>
        <begin position="1276"/>
        <end position="1315"/>
    </location>
</feature>
<feature type="region of interest" description="Disordered" evidence="1">
    <location>
        <begin position="177"/>
        <end position="220"/>
    </location>
</feature>
<feature type="chain" id="PRO_5037377497" evidence="2">
    <location>
        <begin position="26"/>
        <end position="2967"/>
    </location>
</feature>
<feature type="compositionally biased region" description="Polar residues" evidence="1">
    <location>
        <begin position="177"/>
        <end position="216"/>
    </location>
</feature>
<feature type="compositionally biased region" description="Basic and acidic residues" evidence="1">
    <location>
        <begin position="438"/>
        <end position="451"/>
    </location>
</feature>
<feature type="compositionally biased region" description="Basic and acidic residues" evidence="1">
    <location>
        <begin position="2672"/>
        <end position="2698"/>
    </location>
</feature>
<dbReference type="InterPro" id="IPR007480">
    <property type="entry name" value="DUF529"/>
</dbReference>
<feature type="signal peptide" evidence="2">
    <location>
        <begin position="1"/>
        <end position="25"/>
    </location>
</feature>
<feature type="compositionally biased region" description="Polar residues" evidence="1">
    <location>
        <begin position="1083"/>
        <end position="1093"/>
    </location>
</feature>
<feature type="compositionally biased region" description="Low complexity" evidence="1">
    <location>
        <begin position="616"/>
        <end position="633"/>
    </location>
</feature>
<feature type="compositionally biased region" description="Low complexity" evidence="1">
    <location>
        <begin position="2360"/>
        <end position="2407"/>
    </location>
</feature>
<proteinExistence type="predicted"/>
<dbReference type="Proteomes" id="UP000244811">
    <property type="component" value="Chromosome 2"/>
</dbReference>
<feature type="region of interest" description="Disordered" evidence="1">
    <location>
        <begin position="886"/>
        <end position="908"/>
    </location>
</feature>
<accession>A0A976SJJ6</accession>
<feature type="compositionally biased region" description="Low complexity" evidence="1">
    <location>
        <begin position="1964"/>
        <end position="2004"/>
    </location>
</feature>
<evidence type="ECO:0000313" key="3">
    <source>
        <dbReference type="EMBL" id="UVC50017.1"/>
    </source>
</evidence>
<dbReference type="Pfam" id="PF04385">
    <property type="entry name" value="FAINT"/>
    <property type="match status" value="2"/>
</dbReference>
<reference evidence="3" key="1">
    <citation type="submission" date="2022-07" db="EMBL/GenBank/DDBJ databases">
        <title>Evaluation of T. orientalis genome assembly methods using nanopore sequencing and analysis of variation between genomes.</title>
        <authorList>
            <person name="Yam J."/>
            <person name="Micallef M.L."/>
            <person name="Liu M."/>
            <person name="Djordjevic S.P."/>
            <person name="Bogema D.R."/>
            <person name="Jenkins C."/>
        </authorList>
    </citation>
    <scope>NUCLEOTIDE SEQUENCE</scope>
    <source>
        <strain evidence="3">Goon Nure</strain>
    </source>
</reference>
<feature type="region of interest" description="Disordered" evidence="1">
    <location>
        <begin position="1402"/>
        <end position="1426"/>
    </location>
</feature>
<feature type="region of interest" description="Disordered" evidence="1">
    <location>
        <begin position="1880"/>
        <end position="2967"/>
    </location>
</feature>
<feature type="compositionally biased region" description="Low complexity" evidence="1">
    <location>
        <begin position="1894"/>
        <end position="1911"/>
    </location>
</feature>
<feature type="compositionally biased region" description="Low complexity" evidence="1">
    <location>
        <begin position="2699"/>
        <end position="2713"/>
    </location>
</feature>
<feature type="compositionally biased region" description="Polar residues" evidence="1">
    <location>
        <begin position="1403"/>
        <end position="1414"/>
    </location>
</feature>
<feature type="compositionally biased region" description="Basic and acidic residues" evidence="1">
    <location>
        <begin position="1913"/>
        <end position="1922"/>
    </location>
</feature>
<feature type="compositionally biased region" description="Low complexity" evidence="1">
    <location>
        <begin position="2169"/>
        <end position="2188"/>
    </location>
</feature>
<feature type="region of interest" description="Disordered" evidence="1">
    <location>
        <begin position="1118"/>
        <end position="1142"/>
    </location>
</feature>
<feature type="compositionally biased region" description="Polar residues" evidence="1">
    <location>
        <begin position="1880"/>
        <end position="1893"/>
    </location>
</feature>
<feature type="compositionally biased region" description="Polar residues" evidence="1">
    <location>
        <begin position="2900"/>
        <end position="2913"/>
    </location>
</feature>
<feature type="compositionally biased region" description="Basic and acidic residues" evidence="1">
    <location>
        <begin position="2442"/>
        <end position="2461"/>
    </location>
</feature>
<feature type="compositionally biased region" description="Low complexity" evidence="1">
    <location>
        <begin position="2082"/>
        <end position="2097"/>
    </location>
</feature>
<feature type="compositionally biased region" description="Polar residues" evidence="1">
    <location>
        <begin position="1532"/>
        <end position="1555"/>
    </location>
</feature>
<evidence type="ECO:0000256" key="2">
    <source>
        <dbReference type="SAM" id="SignalP"/>
    </source>
</evidence>
<name>A0A976SJJ6_THEOR</name>
<dbReference type="EMBL" id="CP056071">
    <property type="protein sequence ID" value="UVC50017.1"/>
    <property type="molecule type" value="Genomic_DNA"/>
</dbReference>
<feature type="compositionally biased region" description="Low complexity" evidence="1">
    <location>
        <begin position="2278"/>
        <end position="2297"/>
    </location>
</feature>
<feature type="compositionally biased region" description="Low complexity" evidence="1">
    <location>
        <begin position="2056"/>
        <end position="2069"/>
    </location>
</feature>
<feature type="region of interest" description="Disordered" evidence="1">
    <location>
        <begin position="743"/>
        <end position="775"/>
    </location>
</feature>
<feature type="compositionally biased region" description="Basic and acidic residues" evidence="1">
    <location>
        <begin position="2031"/>
        <end position="2040"/>
    </location>
</feature>
<feature type="compositionally biased region" description="Low complexity" evidence="1">
    <location>
        <begin position="2721"/>
        <end position="2741"/>
    </location>
</feature>
<feature type="compositionally biased region" description="Low complexity" evidence="1">
    <location>
        <begin position="1027"/>
        <end position="1041"/>
    </location>
</feature>
<feature type="compositionally biased region" description="Low complexity" evidence="1">
    <location>
        <begin position="1556"/>
        <end position="1569"/>
    </location>
</feature>
<feature type="region of interest" description="Disordered" evidence="1">
    <location>
        <begin position="1020"/>
        <end position="1050"/>
    </location>
</feature>
<feature type="region of interest" description="Disordered" evidence="1">
    <location>
        <begin position="1822"/>
        <end position="1849"/>
    </location>
</feature>
<feature type="region of interest" description="Disordered" evidence="1">
    <location>
        <begin position="614"/>
        <end position="665"/>
    </location>
</feature>
<feature type="compositionally biased region" description="Basic and acidic residues" evidence="1">
    <location>
        <begin position="2013"/>
        <end position="2023"/>
    </location>
</feature>
<keyword evidence="2" id="KW-0732">Signal</keyword>
<feature type="compositionally biased region" description="Polar residues" evidence="1">
    <location>
        <begin position="1066"/>
        <end position="1075"/>
    </location>
</feature>
<protein>
    <submittedName>
        <fullName evidence="3">Uncharacterized protein</fullName>
    </submittedName>
</protein>
<feature type="compositionally biased region" description="Low complexity" evidence="1">
    <location>
        <begin position="1456"/>
        <end position="1494"/>
    </location>
</feature>
<organism evidence="3 4">
    <name type="scientific">Theileria orientalis</name>
    <dbReference type="NCBI Taxonomy" id="68886"/>
    <lineage>
        <taxon>Eukaryota</taxon>
        <taxon>Sar</taxon>
        <taxon>Alveolata</taxon>
        <taxon>Apicomplexa</taxon>
        <taxon>Aconoidasida</taxon>
        <taxon>Piroplasmida</taxon>
        <taxon>Theileriidae</taxon>
        <taxon>Theileria</taxon>
    </lineage>
</organism>
<feature type="compositionally biased region" description="Low complexity" evidence="1">
    <location>
        <begin position="1938"/>
        <end position="1951"/>
    </location>
</feature>
<feature type="compositionally biased region" description="Acidic residues" evidence="1">
    <location>
        <begin position="2746"/>
        <end position="2755"/>
    </location>
</feature>
<evidence type="ECO:0000313" key="4">
    <source>
        <dbReference type="Proteomes" id="UP000244811"/>
    </source>
</evidence>
<feature type="compositionally biased region" description="Polar residues" evidence="1">
    <location>
        <begin position="1290"/>
        <end position="1304"/>
    </location>
</feature>
<feature type="region of interest" description="Disordered" evidence="1">
    <location>
        <begin position="1532"/>
        <end position="1571"/>
    </location>
</feature>
<sequence>MNLYRNFIVIFLCLFVNWGFNLVESVNPPGSFVQGPPVSPAYPGLVNVAPAGPILSGPPIIGPAIQTTPAPDILILEINNKRSTREIVYERDDSRERDIFTAMGTSLFGQATMNGTVVWTAKNNEYPYRITVKLDDKGDPKIKVYMPEPQSTPAPSPQITAGQANPGFPLVDPNVNVQPDTHSQAQKNKVLTPPGDTSTQTQLNTPTSTLTPGNQTHENRFNPMPSAPIVGPEAFTEFIAAPDLPLFQVPEGAVPVQPQQGGTGTPNFPIPPTGTGTPNFPIPPTGTGVIPGGPLPEGLHSSSETTSSDDFVSRPKMVHSKAALHVDTDSLMSEFGDTISNNQKKRTKDSYVKIEAPGQGGGGASTAPQPPGQHPQVFQQPHQGQVPVPWQFGESSIAEKVAEKSQPKIMTQHQDQSGQFTHYVIVNPKSEDEASVPDGKKPVVEKSKETKQPITISSGKDGTKYGNMMEGTIGNHSSVFILDGNKNTMKTRNVIPVRRKRRRKGKANLQQQVIMVPVPVIPGSTPEGYQLIPGQGQAVPVIIPGQGEAVPVVLPGQGQASPVVIPGQGQVAPVVSPSQGQVAPVVSPSQGAPAVLPQTGPSPDQQVLWAPPAQPVPSASQPMVQPVQPQSPALSKYTIIERKPTAPEPKTIRISPGGQTSGVSTSSIVSDIEVLDKDQRDTRGVRIQTAAARTPVTGAQPVAKPTAAVPRAPGAAASIAIPRQPAPAGPAGTLLPQAQLAQSVPVPKPSSQQPQTIVIDDSPRPAARPAGPETISISAPASTISVAKASAIPSPGSPMAGPAQRPVAVPIPAQAPVSVPIPGQAPVSVHIPGQAAVAVPIPAQAPVSVPIPGQASVAAPIPGKAPVAVPIPGQAPVALAVPPASVPGANPPTSGRTFIIDDDDAPSQPPRTIATTPFPASQTLSLPTSTTVEGEGTIVTTMRKPRKGEEVMYLTVTTSGSSDDEHETSSAQAVKLTPASQSPSTLVIPTAPSEATVAHPPTLNLSIASGQTIPPPVVSTPTDLKLPSDVTTPPVVSTPTDLKLPTDVSTPPAVITPTDIKLTPAITSTPVTSTPEEVKLPSAFTSPPATTIPTDVPPPLAISSALSAGTTGLGVTTLQDQAQQKTEKKRSSDSEEEASAMGMHRYSGPDIKLFRKDPLDPNEFKELELTDYSVEEGEEIVYTMNSNVNCAKILLGDAQVWIYDYAKNDGKYPNSISFNNTYFVFVVKFDGFDLTFEKDNDGNWKARDSTLITPDIKFESGAKTEKPKEMSITISTGVVNSGSERRDETSQATSEAETPSTLVISSGPAEGTIAPPPPLNITIASDQTIAAPPAVSVLVESTIPALSGPLEAPSIPVMIGPTLKASEETLPPPPVPVVLEETKQAVTAEPLAPPAIPVLVEPSSEQASETTKTDTVVPELSAPLDSSTSLTISIPSVSVQTVVTPLASTQPDPSTSIPLGSTSYTSSSETYSLSTPSELSSVSLTPSLSSTISISEDKLSEGSEPIKLTYDSDVSIKAEAQVSNEDLTKSEVNLEQSAQTSGSASSDTIATTLTGSSSSPDESLSSLVVDNKDESSEMSTIALAIKSREQYKVVKEDDIKIVTADSNGTESINDSSKYKFVHQYYGFHYTFNDENKCVRVEFKNSPVWQYDSSKSAHPKSICFRNDTTFVLFEFDPDFELFDSVQNEFRPVTRQEYDDVFSLIKVITEKDGVKTDNDMNAYNQVNYGLLSQYRFNKGYKCTEVMYGDTVAWKHDSAVHNANYPTMLYFDIIAPIMVNLIIDNKRNVVIYYDDMWQAFDHVVSKAQTTGSQSKASDVAISSDLKTASTDPESPSFKVESPSIFDATDKQSTSSTHVSMSALAQASYTTGSFSDVSARLQPIESQSENETSGSGLSASLTHTSDSSDTSISDSNDVAKSEDGSKPAEGSDSSDKSGGGTKSTESSDSSKAPESSDTDTSKTGPNESPGSTQSRGSSSASSPAPKPRTVPSGGPSGGSSTPARSGTSFTLPEEDDDTKKSGSDSSDKSGSGSKEPGKSDEGSKSAEGNESSDLSGGGTKSTESSDSSKAPESSDTDTSKTGPNESPGSTQSRGSSSASSPAPKPRTKKMIKEGIEDTSGSGSKEPAKSVEVSKSAVTDSSDKSGSGTKSTDSSDPSKASDSSESDPSKLVNESSSSLSQPSESGSASAQGPRPRTVPAGSSSGGGSTPSRGGTSVKLPSDGEDEDTSGSGSKEPAKSVEVSKSAVTDSSDKSGSGTKSTDSSDPSKASDSSESDPSKLVNESSSSLSQPSESGSASAQGPRPRTVPAGSSSGGGSTPARGGTTFTLPEEIDEDSKTRPVVVPKNLSKSEDGSKPAEGSDSSDKSGSGTKSLDSSDSSKTSDSTESDPSMTGSKESSGTSTQSSGSSSASSQGPKPRTVPSGGSSGGSSTPARGGTTFTLPEEDEDSKKSGSDSNEVSKSEDGSKPAEGSDSSDKSGSGTKSLDSSDSSKAPESSDTDTSKTGPNESPGSTQSRGSSSASSPAPKPRTVPSGGSSGGSSTPARGGTTFTLPEEDEDSKKSGSDSNEVSKSEDGSKPAEGSDSSDKSGSGTKSLDSSDSSKTSDSTESDPSMTGSKESSGTSTQSSGSSSASSQGPKPRTVPSGGSSGGSSTPARGGTTFTLPSDGEEEDTSVSGSKDSDKTDAASKEADKSGSRSKLPDKSDSGSGSSHSVSTTLHSSKPRRPCGSVVSGDKSESGSGSSLSGSSIQMMPEDDDDDLVTSEDASSRVMIASSTPKSGDGSALPKPAGQASSGQSASRSMSSAPIPANQSSTPNPGSVATPVSSGSGSRPIAKSASPVAGATSPNPAGHVANPVAGGVSAKPVAGGTTTPKPVAGGSAAAKPVAGGTTTPKPVAGGSASPKPAGQASSGQSAPRTMSSGPIPANQSATPKAQAASASTASGTSSDSSPKPRARSDSSGGSGSSQPITIELDD</sequence>
<feature type="compositionally biased region" description="Polar residues" evidence="1">
    <location>
        <begin position="2802"/>
        <end position="2822"/>
    </location>
</feature>
<feature type="region of interest" description="Disordered" evidence="1">
    <location>
        <begin position="1446"/>
        <end position="1499"/>
    </location>
</feature>
<feature type="compositionally biased region" description="Low complexity" evidence="1">
    <location>
        <begin position="2921"/>
        <end position="2942"/>
    </location>
</feature>
<gene>
    <name evidence="3" type="ORF">MACK_003640</name>
</gene>
<feature type="compositionally biased region" description="Low complexity" evidence="1">
    <location>
        <begin position="2248"/>
        <end position="2267"/>
    </location>
</feature>
<evidence type="ECO:0000256" key="1">
    <source>
        <dbReference type="SAM" id="MobiDB-lite"/>
    </source>
</evidence>
<feature type="region of interest" description="Disordered" evidence="1">
    <location>
        <begin position="339"/>
        <end position="382"/>
    </location>
</feature>
<feature type="region of interest" description="Disordered" evidence="1">
    <location>
        <begin position="428"/>
        <end position="465"/>
    </location>
</feature>
<feature type="compositionally biased region" description="Polar residues" evidence="1">
    <location>
        <begin position="1446"/>
        <end position="1455"/>
    </location>
</feature>
<feature type="compositionally biased region" description="Low complexity" evidence="1">
    <location>
        <begin position="2581"/>
        <end position="2628"/>
    </location>
</feature>
<feature type="compositionally biased region" description="Low complexity" evidence="1">
    <location>
        <begin position="2471"/>
        <end position="2490"/>
    </location>
</feature>
<feature type="region of interest" description="Disordered" evidence="1">
    <location>
        <begin position="1066"/>
        <end position="1097"/>
    </location>
</feature>